<accession>A0ABS2MMW4</accession>
<evidence type="ECO:0000256" key="12">
    <source>
        <dbReference type="ARBA" id="ARBA00048721"/>
    </source>
</evidence>
<evidence type="ECO:0000256" key="13">
    <source>
        <dbReference type="ARBA" id="ARBA00049417"/>
    </source>
</evidence>
<evidence type="ECO:0000256" key="5">
    <source>
        <dbReference type="ARBA" id="ARBA00022695"/>
    </source>
</evidence>
<dbReference type="InterPro" id="IPR014729">
    <property type="entry name" value="Rossmann-like_a/b/a_fold"/>
</dbReference>
<evidence type="ECO:0000256" key="4">
    <source>
        <dbReference type="ARBA" id="ARBA00022679"/>
    </source>
</evidence>
<keyword evidence="4 14" id="KW-0808">Transferase</keyword>
<keyword evidence="10" id="KW-0408">Iron</keyword>
<dbReference type="Pfam" id="PF01467">
    <property type="entry name" value="CTP_transf_like"/>
    <property type="match status" value="1"/>
</dbReference>
<sequence>MIGRKIGIMGGTFDPIHYGHLMLAEQIRTSFHLDEIIFIPVGKPPHKAHFNSANQVDRYEMAVLATGNNSFFKVSDIETKRTETTYTIDTIRLLKKTLPDCDELYFITGADAILLLDSWKNYEELVKMVRFVAATRPGIDLERLNDKVSELTIKYGAVIDVCYIPALAISSTDIRRRVNEEKSIRYLLPESVEAYIESKGLYKEHHDQYFEVLSVLKKNMSLKRLTHTLGTAQMARRLAVHYNVDPVKAEFAGLCHDFAKEIDRESMLAHINHYGIYFDPVFKVNPNIAHGEVGAELIKDQFNIHDETILDAIRWHTYGFKKMSTLSKIVYVADLIEEGRRFECVEILRNLAFKSLDQTVLAYNNMNQKYLENGIGIHRNTLEMIEEIINEEKS</sequence>
<dbReference type="EMBL" id="JAFBDT010000001">
    <property type="protein sequence ID" value="MBM7560745.1"/>
    <property type="molecule type" value="Genomic_DNA"/>
</dbReference>
<comment type="pathway">
    <text evidence="2 14">Cofactor biosynthesis; NAD(+) biosynthesis; deamido-NAD(+) from nicotinate D-ribonucleotide: step 1/1.</text>
</comment>
<evidence type="ECO:0000256" key="6">
    <source>
        <dbReference type="ARBA" id="ARBA00022723"/>
    </source>
</evidence>
<dbReference type="SMART" id="SM00471">
    <property type="entry name" value="HDc"/>
    <property type="match status" value="1"/>
</dbReference>
<evidence type="ECO:0000256" key="11">
    <source>
        <dbReference type="ARBA" id="ARBA00023027"/>
    </source>
</evidence>
<keyword evidence="17" id="KW-1185">Reference proteome</keyword>
<evidence type="ECO:0000313" key="16">
    <source>
        <dbReference type="EMBL" id="MBM7560745.1"/>
    </source>
</evidence>
<dbReference type="InterPro" id="IPR003607">
    <property type="entry name" value="HD/PDEase_dom"/>
</dbReference>
<dbReference type="InterPro" id="IPR004821">
    <property type="entry name" value="Cyt_trans-like"/>
</dbReference>
<keyword evidence="7 14" id="KW-0547">Nucleotide-binding</keyword>
<dbReference type="NCBIfam" id="NF000840">
    <property type="entry name" value="PRK00071.1-3"/>
    <property type="match status" value="1"/>
</dbReference>
<evidence type="ECO:0000256" key="9">
    <source>
        <dbReference type="ARBA" id="ARBA00022840"/>
    </source>
</evidence>
<dbReference type="Pfam" id="PF01966">
    <property type="entry name" value="HD"/>
    <property type="match status" value="1"/>
</dbReference>
<dbReference type="InterPro" id="IPR005249">
    <property type="entry name" value="YqeK"/>
</dbReference>
<dbReference type="NCBIfam" id="TIGR00482">
    <property type="entry name" value="nicotinate (nicotinamide) nucleotide adenylyltransferase"/>
    <property type="match status" value="1"/>
</dbReference>
<protein>
    <recommendedName>
        <fullName evidence="14">Probable nicotinate-nucleotide adenylyltransferase</fullName>
        <ecNumber evidence="14">2.7.7.18</ecNumber>
    </recommendedName>
    <alternativeName>
        <fullName evidence="14">Deamido-NAD(+) diphosphorylase</fullName>
    </alternativeName>
    <alternativeName>
        <fullName evidence="14">Deamido-NAD(+) pyrophosphorylase</fullName>
    </alternativeName>
    <alternativeName>
        <fullName evidence="14">Nicotinate mononucleotide adenylyltransferase</fullName>
        <shortName evidence="14">NaMN adenylyltransferase</shortName>
    </alternativeName>
</protein>
<reference evidence="16 17" key="1">
    <citation type="submission" date="2021-01" db="EMBL/GenBank/DDBJ databases">
        <title>Genomic Encyclopedia of Type Strains, Phase IV (KMG-IV): sequencing the most valuable type-strain genomes for metagenomic binning, comparative biology and taxonomic classification.</title>
        <authorList>
            <person name="Goeker M."/>
        </authorList>
    </citation>
    <scope>NUCLEOTIDE SEQUENCE [LARGE SCALE GENOMIC DNA]</scope>
    <source>
        <strain evidence="16 17">DSM 24436</strain>
    </source>
</reference>
<dbReference type="NCBIfam" id="TIGR00125">
    <property type="entry name" value="cyt_tran_rel"/>
    <property type="match status" value="1"/>
</dbReference>
<organism evidence="16 17">
    <name type="scientific">Fusibacter tunisiensis</name>
    <dbReference type="NCBI Taxonomy" id="1008308"/>
    <lineage>
        <taxon>Bacteria</taxon>
        <taxon>Bacillati</taxon>
        <taxon>Bacillota</taxon>
        <taxon>Clostridia</taxon>
        <taxon>Eubacteriales</taxon>
        <taxon>Eubacteriales Family XII. Incertae Sedis</taxon>
        <taxon>Fusibacter</taxon>
    </lineage>
</organism>
<comment type="catalytic activity">
    <reaction evidence="12 14">
        <text>nicotinate beta-D-ribonucleotide + ATP + H(+) = deamido-NAD(+) + diphosphate</text>
        <dbReference type="Rhea" id="RHEA:22860"/>
        <dbReference type="ChEBI" id="CHEBI:15378"/>
        <dbReference type="ChEBI" id="CHEBI:30616"/>
        <dbReference type="ChEBI" id="CHEBI:33019"/>
        <dbReference type="ChEBI" id="CHEBI:57502"/>
        <dbReference type="ChEBI" id="CHEBI:58437"/>
        <dbReference type="EC" id="2.7.7.18"/>
    </reaction>
</comment>
<evidence type="ECO:0000259" key="15">
    <source>
        <dbReference type="PROSITE" id="PS51831"/>
    </source>
</evidence>
<dbReference type="CDD" id="cd02165">
    <property type="entry name" value="NMNAT"/>
    <property type="match status" value="1"/>
</dbReference>
<comment type="catalytic activity">
    <reaction evidence="13">
        <text>P(1),P(4)-bis(5'-adenosyl) tetraphosphate + H2O = 2 ADP + 2 H(+)</text>
        <dbReference type="Rhea" id="RHEA:24252"/>
        <dbReference type="ChEBI" id="CHEBI:15377"/>
        <dbReference type="ChEBI" id="CHEBI:15378"/>
        <dbReference type="ChEBI" id="CHEBI:58141"/>
        <dbReference type="ChEBI" id="CHEBI:456216"/>
        <dbReference type="EC" id="3.6.1.41"/>
    </reaction>
</comment>
<dbReference type="PANTHER" id="PTHR39321:SF3">
    <property type="entry name" value="PHOSPHOPANTETHEINE ADENYLYLTRANSFERASE"/>
    <property type="match status" value="1"/>
</dbReference>
<evidence type="ECO:0000256" key="7">
    <source>
        <dbReference type="ARBA" id="ARBA00022741"/>
    </source>
</evidence>
<dbReference type="InterPro" id="IPR005248">
    <property type="entry name" value="NadD/NMNAT"/>
</dbReference>
<evidence type="ECO:0000256" key="10">
    <source>
        <dbReference type="ARBA" id="ARBA00023004"/>
    </source>
</evidence>
<keyword evidence="8" id="KW-0378">Hydrolase</keyword>
<dbReference type="PANTHER" id="PTHR39321">
    <property type="entry name" value="NICOTINATE-NUCLEOTIDE ADENYLYLTRANSFERASE-RELATED"/>
    <property type="match status" value="1"/>
</dbReference>
<dbReference type="PROSITE" id="PS51831">
    <property type="entry name" value="HD"/>
    <property type="match status" value="1"/>
</dbReference>
<dbReference type="CDD" id="cd00077">
    <property type="entry name" value="HDc"/>
    <property type="match status" value="1"/>
</dbReference>
<dbReference type="SUPFAM" id="SSF109604">
    <property type="entry name" value="HD-domain/PDEase-like"/>
    <property type="match status" value="1"/>
</dbReference>
<dbReference type="RefSeq" id="WP_243423527.1">
    <property type="nucleotide sequence ID" value="NZ_JAFBDT010000001.1"/>
</dbReference>
<keyword evidence="5 14" id="KW-0548">Nucleotidyltransferase</keyword>
<comment type="similarity">
    <text evidence="14">Belongs to the NadD family.</text>
</comment>
<evidence type="ECO:0000256" key="3">
    <source>
        <dbReference type="ARBA" id="ARBA00022642"/>
    </source>
</evidence>
<dbReference type="HAMAP" id="MF_00244">
    <property type="entry name" value="NaMN_adenylyltr"/>
    <property type="match status" value="1"/>
</dbReference>
<dbReference type="GO" id="GO:0004515">
    <property type="term" value="F:nicotinate-nucleotide adenylyltransferase activity"/>
    <property type="evidence" value="ECO:0007669"/>
    <property type="project" value="UniProtKB-EC"/>
</dbReference>
<keyword evidence="3 14" id="KW-0662">Pyridine nucleotide biosynthesis</keyword>
<feature type="domain" description="HD" evidence="15">
    <location>
        <begin position="224"/>
        <end position="339"/>
    </location>
</feature>
<keyword evidence="9 14" id="KW-0067">ATP-binding</keyword>
<evidence type="ECO:0000256" key="14">
    <source>
        <dbReference type="HAMAP-Rule" id="MF_00244"/>
    </source>
</evidence>
<evidence type="ECO:0000256" key="8">
    <source>
        <dbReference type="ARBA" id="ARBA00022801"/>
    </source>
</evidence>
<comment type="function">
    <text evidence="1 14">Catalyzes the reversible adenylation of nicotinate mononucleotide (NaMN) to nicotinic acid adenine dinucleotide (NaAD).</text>
</comment>
<dbReference type="Gene3D" id="3.40.50.620">
    <property type="entry name" value="HUPs"/>
    <property type="match status" value="1"/>
</dbReference>
<dbReference type="Proteomes" id="UP000767854">
    <property type="component" value="Unassembled WGS sequence"/>
</dbReference>
<evidence type="ECO:0000313" key="17">
    <source>
        <dbReference type="Proteomes" id="UP000767854"/>
    </source>
</evidence>
<dbReference type="EC" id="2.7.7.18" evidence="14"/>
<gene>
    <name evidence="14" type="primary">nadD</name>
    <name evidence="16" type="ORF">JOC49_000254</name>
</gene>
<evidence type="ECO:0000256" key="1">
    <source>
        <dbReference type="ARBA" id="ARBA00002324"/>
    </source>
</evidence>
<dbReference type="InterPro" id="IPR006674">
    <property type="entry name" value="HD_domain"/>
</dbReference>
<evidence type="ECO:0000256" key="2">
    <source>
        <dbReference type="ARBA" id="ARBA00005019"/>
    </source>
</evidence>
<keyword evidence="6" id="KW-0479">Metal-binding</keyword>
<proteinExistence type="inferred from homology"/>
<dbReference type="SUPFAM" id="SSF52374">
    <property type="entry name" value="Nucleotidylyl transferase"/>
    <property type="match status" value="1"/>
</dbReference>
<name>A0ABS2MMW4_9FIRM</name>
<dbReference type="Gene3D" id="1.10.3210.10">
    <property type="entry name" value="Hypothetical protein af1432"/>
    <property type="match status" value="1"/>
</dbReference>
<comment type="caution">
    <text evidence="16">The sequence shown here is derived from an EMBL/GenBank/DDBJ whole genome shotgun (WGS) entry which is preliminary data.</text>
</comment>
<dbReference type="NCBIfam" id="TIGR00488">
    <property type="entry name" value="bis(5'-nucleosyl)-tetraphosphatase (symmetrical) YqeK"/>
    <property type="match status" value="1"/>
</dbReference>
<keyword evidence="11 14" id="KW-0520">NAD</keyword>